<gene>
    <name evidence="2" type="ORF">SETTUDRAFT_166710</name>
</gene>
<keyword evidence="1" id="KW-0472">Membrane</keyword>
<keyword evidence="1" id="KW-0812">Transmembrane</keyword>
<organism evidence="2 3">
    <name type="scientific">Exserohilum turcicum (strain 28A)</name>
    <name type="common">Northern leaf blight fungus</name>
    <name type="synonym">Setosphaeria turcica</name>
    <dbReference type="NCBI Taxonomy" id="671987"/>
    <lineage>
        <taxon>Eukaryota</taxon>
        <taxon>Fungi</taxon>
        <taxon>Dikarya</taxon>
        <taxon>Ascomycota</taxon>
        <taxon>Pezizomycotina</taxon>
        <taxon>Dothideomycetes</taxon>
        <taxon>Pleosporomycetidae</taxon>
        <taxon>Pleosporales</taxon>
        <taxon>Pleosporineae</taxon>
        <taxon>Pleosporaceae</taxon>
        <taxon>Exserohilum</taxon>
    </lineage>
</organism>
<dbReference type="GeneID" id="19399908"/>
<proteinExistence type="predicted"/>
<keyword evidence="3" id="KW-1185">Reference proteome</keyword>
<accession>R0KD56</accession>
<evidence type="ECO:0000256" key="1">
    <source>
        <dbReference type="SAM" id="Phobius"/>
    </source>
</evidence>
<dbReference type="HOGENOM" id="CLU_2086281_0_0_1"/>
<evidence type="ECO:0000313" key="3">
    <source>
        <dbReference type="Proteomes" id="UP000016935"/>
    </source>
</evidence>
<dbReference type="Proteomes" id="UP000016935">
    <property type="component" value="Unassembled WGS sequence"/>
</dbReference>
<reference evidence="2 3" key="2">
    <citation type="journal article" date="2013" name="PLoS Genet.">
        <title>Comparative genome structure, secondary metabolite, and effector coding capacity across Cochliobolus pathogens.</title>
        <authorList>
            <person name="Condon B.J."/>
            <person name="Leng Y."/>
            <person name="Wu D."/>
            <person name="Bushley K.E."/>
            <person name="Ohm R.A."/>
            <person name="Otillar R."/>
            <person name="Martin J."/>
            <person name="Schackwitz W."/>
            <person name="Grimwood J."/>
            <person name="MohdZainudin N."/>
            <person name="Xue C."/>
            <person name="Wang R."/>
            <person name="Manning V.A."/>
            <person name="Dhillon B."/>
            <person name="Tu Z.J."/>
            <person name="Steffenson B.J."/>
            <person name="Salamov A."/>
            <person name="Sun H."/>
            <person name="Lowry S."/>
            <person name="LaButti K."/>
            <person name="Han J."/>
            <person name="Copeland A."/>
            <person name="Lindquist E."/>
            <person name="Barry K."/>
            <person name="Schmutz J."/>
            <person name="Baker S.E."/>
            <person name="Ciuffetti L.M."/>
            <person name="Grigoriev I.V."/>
            <person name="Zhong S."/>
            <person name="Turgeon B.G."/>
        </authorList>
    </citation>
    <scope>NUCLEOTIDE SEQUENCE [LARGE SCALE GENOMIC DNA]</scope>
    <source>
        <strain evidence="3">28A</strain>
    </source>
</reference>
<dbReference type="RefSeq" id="XP_008021568.1">
    <property type="nucleotide sequence ID" value="XM_008023377.1"/>
</dbReference>
<evidence type="ECO:0000313" key="2">
    <source>
        <dbReference type="EMBL" id="EOA90848.1"/>
    </source>
</evidence>
<dbReference type="EMBL" id="KB908482">
    <property type="protein sequence ID" value="EOA90848.1"/>
    <property type="molecule type" value="Genomic_DNA"/>
</dbReference>
<feature type="transmembrane region" description="Helical" evidence="1">
    <location>
        <begin position="43"/>
        <end position="61"/>
    </location>
</feature>
<dbReference type="AlphaFoldDB" id="R0KD56"/>
<reference evidence="2 3" key="1">
    <citation type="journal article" date="2012" name="PLoS Pathog.">
        <title>Diverse lifestyles and strategies of plant pathogenesis encoded in the genomes of eighteen Dothideomycetes fungi.</title>
        <authorList>
            <person name="Ohm R.A."/>
            <person name="Feau N."/>
            <person name="Henrissat B."/>
            <person name="Schoch C.L."/>
            <person name="Horwitz B.A."/>
            <person name="Barry K.W."/>
            <person name="Condon B.J."/>
            <person name="Copeland A.C."/>
            <person name="Dhillon B."/>
            <person name="Glaser F."/>
            <person name="Hesse C.N."/>
            <person name="Kosti I."/>
            <person name="LaButti K."/>
            <person name="Lindquist E.A."/>
            <person name="Lucas S."/>
            <person name="Salamov A.A."/>
            <person name="Bradshaw R.E."/>
            <person name="Ciuffetti L."/>
            <person name="Hamelin R.C."/>
            <person name="Kema G.H.J."/>
            <person name="Lawrence C."/>
            <person name="Scott J.A."/>
            <person name="Spatafora J.W."/>
            <person name="Turgeon B.G."/>
            <person name="de Wit P.J.G.M."/>
            <person name="Zhong S."/>
            <person name="Goodwin S.B."/>
            <person name="Grigoriev I.V."/>
        </authorList>
    </citation>
    <scope>NUCLEOTIDE SEQUENCE [LARGE SCALE GENOMIC DNA]</scope>
    <source>
        <strain evidence="3">28A</strain>
    </source>
</reference>
<sequence length="117" mass="13158">MTLFKDYNNRYFSSIDNVELVRKSISTLCVSIPVNVCDIFWSYPYIVAWTAFAPLGAYIFVREVLMARGVIHDGRARRVVTILNSGFEDKLNTLLARHILGNAGSFPATIVYLAPDP</sequence>
<protein>
    <submittedName>
        <fullName evidence="2">Uncharacterized protein</fullName>
    </submittedName>
</protein>
<name>R0KD56_EXST2</name>
<keyword evidence="1" id="KW-1133">Transmembrane helix</keyword>